<dbReference type="InterPro" id="IPR003653">
    <property type="entry name" value="Peptidase_C48_C"/>
</dbReference>
<dbReference type="PROSITE" id="PS50600">
    <property type="entry name" value="ULP_PROTEASE"/>
    <property type="match status" value="1"/>
</dbReference>
<keyword evidence="6" id="KW-1185">Reference proteome</keyword>
<dbReference type="Gene3D" id="3.40.395.10">
    <property type="entry name" value="Adenoviral Proteinase, Chain A"/>
    <property type="match status" value="1"/>
</dbReference>
<keyword evidence="3" id="KW-0378">Hydrolase</keyword>
<dbReference type="InterPro" id="IPR038765">
    <property type="entry name" value="Papain-like_cys_pep_sf"/>
</dbReference>
<name>A0ABZ1D458_9TREE</name>
<comment type="similarity">
    <text evidence="1">Belongs to the peptidase C48 family.</text>
</comment>
<gene>
    <name evidence="5" type="ORF">IL334_005811</name>
</gene>
<organism evidence="5 6">
    <name type="scientific">Kwoniella shivajii</name>
    <dbReference type="NCBI Taxonomy" id="564305"/>
    <lineage>
        <taxon>Eukaryota</taxon>
        <taxon>Fungi</taxon>
        <taxon>Dikarya</taxon>
        <taxon>Basidiomycota</taxon>
        <taxon>Agaricomycotina</taxon>
        <taxon>Tremellomycetes</taxon>
        <taxon>Tremellales</taxon>
        <taxon>Cryptococcaceae</taxon>
        <taxon>Kwoniella</taxon>
    </lineage>
</organism>
<sequence>MSADPRYWYDISGEEAKSIDGYLNSTSSWVSPEDFDHKEHLIDNWKGGSSAISLLFDNVQTLKPREWLNDIIISFYLKLIVDDRHGSIFSLGPHFNSHIYVQEREQRIQKIKHLARSPFSFDVWLWPVHVNKIHWAAVAAYPAEHIVLIYDSSGQTIADSRRYGLELIEWASMAWTHFHPQISVKEQMSLWEIGIIETGPIQSDAVNCGIYCCQTLLELSKGIPENDQHIWKWLDAGCDNIRKVMIEELAQQKLRARR</sequence>
<protein>
    <recommendedName>
        <fullName evidence="4">Ubiquitin-like protease family profile domain-containing protein</fullName>
    </recommendedName>
</protein>
<evidence type="ECO:0000256" key="2">
    <source>
        <dbReference type="ARBA" id="ARBA00022670"/>
    </source>
</evidence>
<reference evidence="5 6" key="1">
    <citation type="submission" date="2024-01" db="EMBL/GenBank/DDBJ databases">
        <title>Comparative genomics of Cryptococcus and Kwoniella reveals pathogenesis evolution and contrasting modes of karyotype evolution via chromosome fusion or intercentromeric recombination.</title>
        <authorList>
            <person name="Coelho M.A."/>
            <person name="David-Palma M."/>
            <person name="Shea T."/>
            <person name="Bowers K."/>
            <person name="McGinley-Smith S."/>
            <person name="Mohammad A.W."/>
            <person name="Gnirke A."/>
            <person name="Yurkov A.M."/>
            <person name="Nowrousian M."/>
            <person name="Sun S."/>
            <person name="Cuomo C.A."/>
            <person name="Heitman J."/>
        </authorList>
    </citation>
    <scope>NUCLEOTIDE SEQUENCE [LARGE SCALE GENOMIC DNA]</scope>
    <source>
        <strain evidence="5">CBS 11374</strain>
    </source>
</reference>
<evidence type="ECO:0000256" key="1">
    <source>
        <dbReference type="ARBA" id="ARBA00005234"/>
    </source>
</evidence>
<dbReference type="RefSeq" id="XP_062793569.1">
    <property type="nucleotide sequence ID" value="XM_062937518.1"/>
</dbReference>
<proteinExistence type="inferred from homology"/>
<dbReference type="SUPFAM" id="SSF54001">
    <property type="entry name" value="Cysteine proteinases"/>
    <property type="match status" value="1"/>
</dbReference>
<dbReference type="GeneID" id="87957941"/>
<accession>A0ABZ1D458</accession>
<evidence type="ECO:0000313" key="5">
    <source>
        <dbReference type="EMBL" id="WRT68830.1"/>
    </source>
</evidence>
<feature type="domain" description="Ubiquitin-like protease family profile" evidence="4">
    <location>
        <begin position="52"/>
        <end position="219"/>
    </location>
</feature>
<dbReference type="Pfam" id="PF02902">
    <property type="entry name" value="Peptidase_C48"/>
    <property type="match status" value="1"/>
</dbReference>
<keyword evidence="2" id="KW-0645">Protease</keyword>
<dbReference type="Proteomes" id="UP001329825">
    <property type="component" value="Chromosome 8"/>
</dbReference>
<dbReference type="EMBL" id="CP141888">
    <property type="protein sequence ID" value="WRT68830.1"/>
    <property type="molecule type" value="Genomic_DNA"/>
</dbReference>
<evidence type="ECO:0000313" key="6">
    <source>
        <dbReference type="Proteomes" id="UP001329825"/>
    </source>
</evidence>
<evidence type="ECO:0000259" key="4">
    <source>
        <dbReference type="PROSITE" id="PS50600"/>
    </source>
</evidence>
<evidence type="ECO:0000256" key="3">
    <source>
        <dbReference type="ARBA" id="ARBA00022801"/>
    </source>
</evidence>